<reference evidence="2" key="1">
    <citation type="journal article" date="2015" name="Nature">
        <title>Complex archaea that bridge the gap between prokaryotes and eukaryotes.</title>
        <authorList>
            <person name="Spang A."/>
            <person name="Saw J.H."/>
            <person name="Jorgensen S.L."/>
            <person name="Zaremba-Niedzwiedzka K."/>
            <person name="Martijn J."/>
            <person name="Lind A.E."/>
            <person name="van Eijk R."/>
            <person name="Schleper C."/>
            <person name="Guy L."/>
            <person name="Ettema T.J."/>
        </authorList>
    </citation>
    <scope>NUCLEOTIDE SEQUENCE</scope>
</reference>
<sequence length="73" mass="8127">MANNSGIPSWREWDEELTKDQREYSLYKILYSLDKRVAAIESKRWKNGLLTIGGAFLGGAAVVGMALLGKLIL</sequence>
<keyword evidence="1" id="KW-1133">Transmembrane helix</keyword>
<organism evidence="2">
    <name type="scientific">marine sediment metagenome</name>
    <dbReference type="NCBI Taxonomy" id="412755"/>
    <lineage>
        <taxon>unclassified sequences</taxon>
        <taxon>metagenomes</taxon>
        <taxon>ecological metagenomes</taxon>
    </lineage>
</organism>
<evidence type="ECO:0000256" key="1">
    <source>
        <dbReference type="SAM" id="Phobius"/>
    </source>
</evidence>
<evidence type="ECO:0000313" key="2">
    <source>
        <dbReference type="EMBL" id="KKL65008.1"/>
    </source>
</evidence>
<gene>
    <name evidence="2" type="ORF">LCGC14_2159250</name>
</gene>
<feature type="transmembrane region" description="Helical" evidence="1">
    <location>
        <begin position="49"/>
        <end position="72"/>
    </location>
</feature>
<dbReference type="EMBL" id="LAZR01027669">
    <property type="protein sequence ID" value="KKL65008.1"/>
    <property type="molecule type" value="Genomic_DNA"/>
</dbReference>
<name>A0A0F9DT46_9ZZZZ</name>
<keyword evidence="1" id="KW-0812">Transmembrane</keyword>
<dbReference type="AlphaFoldDB" id="A0A0F9DT46"/>
<proteinExistence type="predicted"/>
<accession>A0A0F9DT46</accession>
<comment type="caution">
    <text evidence="2">The sequence shown here is derived from an EMBL/GenBank/DDBJ whole genome shotgun (WGS) entry which is preliminary data.</text>
</comment>
<keyword evidence="1" id="KW-0472">Membrane</keyword>
<protein>
    <submittedName>
        <fullName evidence="2">Uncharacterized protein</fullName>
    </submittedName>
</protein>